<sequence>MQFQTSFPIPPLDRQIDHHSSIVSMGSCFSSTIGDFLHEHKFTILNNPFGTLFHPNSIMELIRSALHQSPLAEELALEREGMYFHHSVHSSISAPSKPLLMELLDTKTKALKSALSTASHLILTFGTVYQYRLLTTQRQVANCHKQPSKGFSKSLSSLADMQVMLQKGIDLIKTHNPDIQIILTLSPVRHTKDGIPENQVSKSVLRILCHEITAYDPNIMYFPSYEIMMDELRDYRFYADDLIHPSQMAEKYIWKRFGETSFSSETHLLNQQIEKINQSLRHRPFNPEGEGHRRFLRNLLKQMEQIPDPIDFRTEILSIKAQL</sequence>
<dbReference type="SUPFAM" id="SSF52266">
    <property type="entry name" value="SGNH hydrolase"/>
    <property type="match status" value="1"/>
</dbReference>
<keyword evidence="3" id="KW-1185">Reference proteome</keyword>
<dbReference type="InterPro" id="IPR014982">
    <property type="entry name" value="GSCFA"/>
</dbReference>
<organism evidence="2 3">
    <name type="scientific">Echinicola pacifica</name>
    <dbReference type="NCBI Taxonomy" id="346377"/>
    <lineage>
        <taxon>Bacteria</taxon>
        <taxon>Pseudomonadati</taxon>
        <taxon>Bacteroidota</taxon>
        <taxon>Cytophagia</taxon>
        <taxon>Cytophagales</taxon>
        <taxon>Cyclobacteriaceae</taxon>
        <taxon>Echinicola</taxon>
    </lineage>
</organism>
<dbReference type="AlphaFoldDB" id="A0A918PXV8"/>
<dbReference type="EMBL" id="BMWX01000003">
    <property type="protein sequence ID" value="GGZ26736.1"/>
    <property type="molecule type" value="Genomic_DNA"/>
</dbReference>
<name>A0A918PXV8_9BACT</name>
<reference evidence="2" key="2">
    <citation type="submission" date="2020-09" db="EMBL/GenBank/DDBJ databases">
        <authorList>
            <person name="Sun Q."/>
            <person name="Kim S."/>
        </authorList>
    </citation>
    <scope>NUCLEOTIDE SEQUENCE</scope>
    <source>
        <strain evidence="2">KCTC 12368</strain>
    </source>
</reference>
<comment type="caution">
    <text evidence="2">The sequence shown here is derived from an EMBL/GenBank/DDBJ whole genome shotgun (WGS) entry which is preliminary data.</text>
</comment>
<dbReference type="Gene3D" id="3.40.50.1110">
    <property type="entry name" value="SGNH hydrolase"/>
    <property type="match status" value="1"/>
</dbReference>
<evidence type="ECO:0000313" key="3">
    <source>
        <dbReference type="Proteomes" id="UP000619457"/>
    </source>
</evidence>
<evidence type="ECO:0000313" key="2">
    <source>
        <dbReference type="EMBL" id="GGZ26736.1"/>
    </source>
</evidence>
<feature type="domain" description="GSCFA" evidence="1">
    <location>
        <begin position="22"/>
        <end position="257"/>
    </location>
</feature>
<dbReference type="RefSeq" id="WP_018473162.1">
    <property type="nucleotide sequence ID" value="NZ_BMWX01000003.1"/>
</dbReference>
<evidence type="ECO:0000259" key="1">
    <source>
        <dbReference type="Pfam" id="PF08885"/>
    </source>
</evidence>
<dbReference type="Pfam" id="PF08885">
    <property type="entry name" value="GSCFA"/>
    <property type="match status" value="1"/>
</dbReference>
<accession>A0A918PXV8</accession>
<protein>
    <recommendedName>
        <fullName evidence="1">GSCFA domain-containing protein</fullName>
    </recommendedName>
</protein>
<dbReference type="GO" id="GO:0016788">
    <property type="term" value="F:hydrolase activity, acting on ester bonds"/>
    <property type="evidence" value="ECO:0007669"/>
    <property type="project" value="UniProtKB-ARBA"/>
</dbReference>
<proteinExistence type="predicted"/>
<reference evidence="2" key="1">
    <citation type="journal article" date="2014" name="Int. J. Syst. Evol. Microbiol.">
        <title>Complete genome sequence of Corynebacterium casei LMG S-19264T (=DSM 44701T), isolated from a smear-ripened cheese.</title>
        <authorList>
            <consortium name="US DOE Joint Genome Institute (JGI-PGF)"/>
            <person name="Walter F."/>
            <person name="Albersmeier A."/>
            <person name="Kalinowski J."/>
            <person name="Ruckert C."/>
        </authorList>
    </citation>
    <scope>NUCLEOTIDE SEQUENCE</scope>
    <source>
        <strain evidence="2">KCTC 12368</strain>
    </source>
</reference>
<dbReference type="Proteomes" id="UP000619457">
    <property type="component" value="Unassembled WGS sequence"/>
</dbReference>
<gene>
    <name evidence="2" type="ORF">GCM10007049_19320</name>
</gene>
<dbReference type="InterPro" id="IPR036514">
    <property type="entry name" value="SGNH_hydro_sf"/>
</dbReference>